<dbReference type="InterPro" id="IPR037149">
    <property type="entry name" value="PA_heptamer_dom_sf"/>
</dbReference>
<comment type="caution">
    <text evidence="1">The sequence shown here is derived from an EMBL/GenBank/DDBJ whole genome shotgun (WGS) entry which is preliminary data.</text>
</comment>
<dbReference type="GO" id="GO:0051260">
    <property type="term" value="P:protein homooligomerization"/>
    <property type="evidence" value="ECO:0007669"/>
    <property type="project" value="InterPro"/>
</dbReference>
<gene>
    <name evidence="1" type="ORF">CN899_29045</name>
</gene>
<evidence type="ECO:0000313" key="1">
    <source>
        <dbReference type="EMBL" id="PGH78280.1"/>
    </source>
</evidence>
<organism evidence="1 2">
    <name type="scientific">Bacillus thuringiensis</name>
    <dbReference type="NCBI Taxonomy" id="1428"/>
    <lineage>
        <taxon>Bacteria</taxon>
        <taxon>Bacillati</taxon>
        <taxon>Bacillota</taxon>
        <taxon>Bacilli</taxon>
        <taxon>Bacillales</taxon>
        <taxon>Bacillaceae</taxon>
        <taxon>Bacillus</taxon>
        <taxon>Bacillus cereus group</taxon>
    </lineage>
</organism>
<dbReference type="Gene3D" id="2.60.120.240">
    <property type="entry name" value="Protective antigen, heptamerisation domain"/>
    <property type="match status" value="1"/>
</dbReference>
<accession>A0A9X7BUF2</accession>
<sequence length="95" mass="10333">MTVNMEKLIMSMNQDVVEGQGNSHSVAVSKSHTFGVETGLTSSRKDGFFAGMVGALKFNYSFGSTRTVTDSQSWSSQIGMNTGRSCLFKCQCKVF</sequence>
<proteinExistence type="predicted"/>
<dbReference type="AlphaFoldDB" id="A0A9X7BUF2"/>
<protein>
    <submittedName>
        <fullName evidence="1">Uncharacterized protein</fullName>
    </submittedName>
</protein>
<reference evidence="1 2" key="1">
    <citation type="submission" date="2017-09" db="EMBL/GenBank/DDBJ databases">
        <title>Large-scale bioinformatics analysis of Bacillus genomes uncovers conserved roles of natural products in bacterial physiology.</title>
        <authorList>
            <consortium name="Agbiome Team Llc"/>
            <person name="Bleich R.M."/>
            <person name="Grubbs K.J."/>
            <person name="Santa Maria K.C."/>
            <person name="Allen S.E."/>
            <person name="Farag S."/>
            <person name="Shank E.A."/>
            <person name="Bowers A."/>
        </authorList>
    </citation>
    <scope>NUCLEOTIDE SEQUENCE [LARGE SCALE GENOMIC DNA]</scope>
    <source>
        <strain evidence="1 2">AFS058004</strain>
    </source>
</reference>
<dbReference type="Proteomes" id="UP000222944">
    <property type="component" value="Unassembled WGS sequence"/>
</dbReference>
<evidence type="ECO:0000313" key="2">
    <source>
        <dbReference type="Proteomes" id="UP000222944"/>
    </source>
</evidence>
<dbReference type="EMBL" id="NUFN01000052">
    <property type="protein sequence ID" value="PGH78280.1"/>
    <property type="molecule type" value="Genomic_DNA"/>
</dbReference>
<name>A0A9X7BUF2_BACTU</name>